<evidence type="ECO:0000256" key="5">
    <source>
        <dbReference type="SAM" id="MobiDB-lite"/>
    </source>
</evidence>
<dbReference type="Pfam" id="PF12894">
    <property type="entry name" value="ANAPC4_WD40"/>
    <property type="match status" value="1"/>
</dbReference>
<keyword evidence="4" id="KW-0853">WD repeat</keyword>
<dbReference type="InterPro" id="IPR015943">
    <property type="entry name" value="WD40/YVTN_repeat-like_dom_sf"/>
</dbReference>
<feature type="domain" description="Anaphase-promoting complex subunit 4-like WD40" evidence="7">
    <location>
        <begin position="83"/>
        <end position="165"/>
    </location>
</feature>
<evidence type="ECO:0000259" key="6">
    <source>
        <dbReference type="Pfam" id="PF04003"/>
    </source>
</evidence>
<dbReference type="SMART" id="SM00320">
    <property type="entry name" value="WD40"/>
    <property type="match status" value="4"/>
</dbReference>
<dbReference type="Pfam" id="PF04003">
    <property type="entry name" value="Utp12"/>
    <property type="match status" value="1"/>
</dbReference>
<evidence type="ECO:0000313" key="8">
    <source>
        <dbReference type="Proteomes" id="UP000694865"/>
    </source>
</evidence>
<dbReference type="InterPro" id="IPR001680">
    <property type="entry name" value="WD40_rpt"/>
</dbReference>
<evidence type="ECO:0000256" key="1">
    <source>
        <dbReference type="ARBA" id="ARBA00004123"/>
    </source>
</evidence>
<dbReference type="Gene3D" id="2.130.10.10">
    <property type="entry name" value="YVTN repeat-like/Quinoprotein amine dehydrogenase"/>
    <property type="match status" value="2"/>
</dbReference>
<comment type="subcellular location">
    <subcellularLocation>
        <location evidence="1">Nucleus</location>
    </subcellularLocation>
</comment>
<feature type="repeat" description="WD" evidence="4">
    <location>
        <begin position="112"/>
        <end position="153"/>
    </location>
</feature>
<protein>
    <submittedName>
        <fullName evidence="9">WD repeat-containing protein 43-like</fullName>
    </submittedName>
</protein>
<dbReference type="InterPro" id="IPR007148">
    <property type="entry name" value="SSU_processome_Utp12"/>
</dbReference>
<dbReference type="Proteomes" id="UP000694865">
    <property type="component" value="Unplaced"/>
</dbReference>
<evidence type="ECO:0000259" key="7">
    <source>
        <dbReference type="Pfam" id="PF12894"/>
    </source>
</evidence>
<dbReference type="Pfam" id="PF00400">
    <property type="entry name" value="WD40"/>
    <property type="match status" value="1"/>
</dbReference>
<dbReference type="PANTHER" id="PTHR44267:SF1">
    <property type="entry name" value="WD REPEAT-CONTAINING PROTEIN 43"/>
    <property type="match status" value="1"/>
</dbReference>
<dbReference type="GeneID" id="100368627"/>
<keyword evidence="2" id="KW-0539">Nucleus</keyword>
<organism evidence="8 9">
    <name type="scientific">Saccoglossus kowalevskii</name>
    <name type="common">Acorn worm</name>
    <dbReference type="NCBI Taxonomy" id="10224"/>
    <lineage>
        <taxon>Eukaryota</taxon>
        <taxon>Metazoa</taxon>
        <taxon>Hemichordata</taxon>
        <taxon>Enteropneusta</taxon>
        <taxon>Harrimaniidae</taxon>
        <taxon>Saccoglossus</taxon>
    </lineage>
</organism>
<dbReference type="InterPro" id="IPR024977">
    <property type="entry name" value="Apc4-like_WD40_dom"/>
</dbReference>
<accession>A0ABM0M8G4</accession>
<evidence type="ECO:0000256" key="3">
    <source>
        <dbReference type="ARBA" id="ARBA00038335"/>
    </source>
</evidence>
<dbReference type="InterPro" id="IPR036322">
    <property type="entry name" value="WD40_repeat_dom_sf"/>
</dbReference>
<dbReference type="PROSITE" id="PS50082">
    <property type="entry name" value="WD_REPEATS_2"/>
    <property type="match status" value="2"/>
</dbReference>
<dbReference type="RefSeq" id="XP_006816305.1">
    <property type="nucleotide sequence ID" value="XM_006816242.1"/>
</dbReference>
<feature type="repeat" description="WD" evidence="4">
    <location>
        <begin position="8"/>
        <end position="37"/>
    </location>
</feature>
<gene>
    <name evidence="9" type="primary">LOC100368627</name>
</gene>
<evidence type="ECO:0000256" key="2">
    <source>
        <dbReference type="ARBA" id="ARBA00023242"/>
    </source>
</evidence>
<proteinExistence type="inferred from homology"/>
<reference evidence="9" key="1">
    <citation type="submission" date="2025-08" db="UniProtKB">
        <authorList>
            <consortium name="RefSeq"/>
        </authorList>
    </citation>
    <scope>IDENTIFICATION</scope>
    <source>
        <tissue evidence="9">Testes</tissue>
    </source>
</reference>
<dbReference type="SUPFAM" id="SSF50978">
    <property type="entry name" value="WD40 repeat-like"/>
    <property type="match status" value="1"/>
</dbReference>
<feature type="compositionally biased region" description="Acidic residues" evidence="5">
    <location>
        <begin position="598"/>
        <end position="607"/>
    </location>
</feature>
<sequence length="645" mass="71121">MASNLCVLSPNSELLAVSSPDGRLKLWDTTTGTLNQQYTPSSHLSATCTCVAWSTLRESRGAPRRKKRKSEGIRKGVASSITENVDLLALGTSVGSILLYSAVKGDLQSKMDGGHADTVNCLCWHLEEDSLYSCSDDHHITEWSVSTGKVKCKWKGDKSAIHCISICPGGTVMLSAARTIKVWNLKNKELLKRYTGHASPVSQINCVPMATRTISISNDEDDALHDVNGLYFLSTAVHDRVLNAWHIKSNSKDKNAVAAFSLIEEPISFDVAQCLQSDQSIFIAVLTRTGQVQVFDPTLNGKSKKPIKPRCTVQVATQGSIETAAKPLPIVCVQFCKGTDNTMLIGYGTFLKPVFEKVCITNGDTDICLIREDPTLVHFQHQDTVLNKVKTPLTSEEVKIVTTQHFVPMGPQDASTSRGAVTKRKTQKNEVAMEDRLNAISLASQNLQMSSIPQSDSLVLLLTQGLQSQDKQILSRVLKYGSESLITNTVKRLPVQLVVLFAEELALRINSEPERGTILLKWVKALLTLHASYLSTFPEVIKKLSTLYQMMDTRVLTYTKLSRLRGRLSLMMSQISSQTSGVSKKELDSRPAMLYLDSSDEADEMDELLPSHSESEGEWEELSDMDAEDGNDEEEDKQDDSSDEG</sequence>
<feature type="compositionally biased region" description="Acidic residues" evidence="5">
    <location>
        <begin position="616"/>
        <end position="645"/>
    </location>
</feature>
<keyword evidence="8" id="KW-1185">Reference proteome</keyword>
<evidence type="ECO:0000313" key="9">
    <source>
        <dbReference type="RefSeq" id="XP_006816305.1"/>
    </source>
</evidence>
<evidence type="ECO:0000256" key="4">
    <source>
        <dbReference type="PROSITE-ProRule" id="PRU00221"/>
    </source>
</evidence>
<comment type="similarity">
    <text evidence="3">Belongs to the UTP5 family.</text>
</comment>
<dbReference type="PANTHER" id="PTHR44267">
    <property type="entry name" value="WD REPEAT-CONTAINING PROTEIN 43"/>
    <property type="match status" value="1"/>
</dbReference>
<dbReference type="InterPro" id="IPR052414">
    <property type="entry name" value="U3_snoRNA-assoc_WDR"/>
</dbReference>
<feature type="region of interest" description="Disordered" evidence="5">
    <location>
        <begin position="593"/>
        <end position="645"/>
    </location>
</feature>
<name>A0ABM0M8G4_SACKO</name>
<feature type="domain" description="Small-subunit processome Utp12" evidence="6">
    <location>
        <begin position="470"/>
        <end position="572"/>
    </location>
</feature>